<comment type="caution">
    <text evidence="1">The sequence shown here is derived from an EMBL/GenBank/DDBJ whole genome shotgun (WGS) entry which is preliminary data.</text>
</comment>
<gene>
    <name evidence="1" type="ORF">ACFQND_20510</name>
</gene>
<dbReference type="Gene3D" id="3.10.50.30">
    <property type="entry name" value="Transcription elongation factor, GreA/GreB, C-terminal domain"/>
    <property type="match status" value="1"/>
</dbReference>
<dbReference type="EMBL" id="JBHSRS010000083">
    <property type="protein sequence ID" value="MFC6283616.1"/>
    <property type="molecule type" value="Genomic_DNA"/>
</dbReference>
<dbReference type="RefSeq" id="WP_371436495.1">
    <property type="nucleotide sequence ID" value="NZ_JBHSRS010000083.1"/>
</dbReference>
<accession>A0ABW1U135</accession>
<sequence>MSAARFLTAEEATLLSHAAEHWLRLRDVELNPGEYVHELLSSATLRSSKCTRQDIASINWTMEVQLSGCSVPKEMTLVCPGDADIALGRVSVLTLVGLNLVGRVVGSVAQIPSAQGASQAATLLAARRCTALERGRRPARIEPAKPLY</sequence>
<reference evidence="2" key="1">
    <citation type="journal article" date="2019" name="Int. J. Syst. Evol. Microbiol.">
        <title>The Global Catalogue of Microorganisms (GCM) 10K type strain sequencing project: providing services to taxonomists for standard genome sequencing and annotation.</title>
        <authorList>
            <consortium name="The Broad Institute Genomics Platform"/>
            <consortium name="The Broad Institute Genome Sequencing Center for Infectious Disease"/>
            <person name="Wu L."/>
            <person name="Ma J."/>
        </authorList>
    </citation>
    <scope>NUCLEOTIDE SEQUENCE [LARGE SCALE GENOMIC DNA]</scope>
    <source>
        <strain evidence="2">CCUG 39402</strain>
    </source>
</reference>
<evidence type="ECO:0000313" key="2">
    <source>
        <dbReference type="Proteomes" id="UP001596270"/>
    </source>
</evidence>
<dbReference type="Proteomes" id="UP001596270">
    <property type="component" value="Unassembled WGS sequence"/>
</dbReference>
<organism evidence="1 2">
    <name type="scientific">Polaromonas aquatica</name>
    <dbReference type="NCBI Taxonomy" id="332657"/>
    <lineage>
        <taxon>Bacteria</taxon>
        <taxon>Pseudomonadati</taxon>
        <taxon>Pseudomonadota</taxon>
        <taxon>Betaproteobacteria</taxon>
        <taxon>Burkholderiales</taxon>
        <taxon>Comamonadaceae</taxon>
        <taxon>Polaromonas</taxon>
    </lineage>
</organism>
<protein>
    <submittedName>
        <fullName evidence="1">Uncharacterized protein</fullName>
    </submittedName>
</protein>
<proteinExistence type="predicted"/>
<dbReference type="InterPro" id="IPR036953">
    <property type="entry name" value="GreA/GreB_C_sf"/>
</dbReference>
<dbReference type="SUPFAM" id="SSF54534">
    <property type="entry name" value="FKBP-like"/>
    <property type="match status" value="1"/>
</dbReference>
<keyword evidence="2" id="KW-1185">Reference proteome</keyword>
<evidence type="ECO:0000313" key="1">
    <source>
        <dbReference type="EMBL" id="MFC6283616.1"/>
    </source>
</evidence>
<name>A0ABW1U135_9BURK</name>